<dbReference type="STRING" id="747676.F4RWP6"/>
<reference evidence="8" key="1">
    <citation type="journal article" date="2011" name="Proc. Natl. Acad. Sci. U.S.A.">
        <title>Obligate biotrophy features unraveled by the genomic analysis of rust fungi.</title>
        <authorList>
            <person name="Duplessis S."/>
            <person name="Cuomo C.A."/>
            <person name="Lin Y.-C."/>
            <person name="Aerts A."/>
            <person name="Tisserant E."/>
            <person name="Veneault-Fourrey C."/>
            <person name="Joly D.L."/>
            <person name="Hacquard S."/>
            <person name="Amselem J."/>
            <person name="Cantarel B.L."/>
            <person name="Chiu R."/>
            <person name="Coutinho P.M."/>
            <person name="Feau N."/>
            <person name="Field M."/>
            <person name="Frey P."/>
            <person name="Gelhaye E."/>
            <person name="Goldberg J."/>
            <person name="Grabherr M.G."/>
            <person name="Kodira C.D."/>
            <person name="Kohler A."/>
            <person name="Kuees U."/>
            <person name="Lindquist E.A."/>
            <person name="Lucas S.M."/>
            <person name="Mago R."/>
            <person name="Mauceli E."/>
            <person name="Morin E."/>
            <person name="Murat C."/>
            <person name="Pangilinan J.L."/>
            <person name="Park R."/>
            <person name="Pearson M."/>
            <person name="Quesneville H."/>
            <person name="Rouhier N."/>
            <person name="Sakthikumar S."/>
            <person name="Salamov A.A."/>
            <person name="Schmutz J."/>
            <person name="Selles B."/>
            <person name="Shapiro H."/>
            <person name="Tanguay P."/>
            <person name="Tuskan G.A."/>
            <person name="Henrissat B."/>
            <person name="Van de Peer Y."/>
            <person name="Rouze P."/>
            <person name="Ellis J.G."/>
            <person name="Dodds P.N."/>
            <person name="Schein J.E."/>
            <person name="Zhong S."/>
            <person name="Hamelin R.C."/>
            <person name="Grigoriev I.V."/>
            <person name="Szabo L.J."/>
            <person name="Martin F."/>
        </authorList>
    </citation>
    <scope>NUCLEOTIDE SEQUENCE [LARGE SCALE GENOMIC DNA]</scope>
    <source>
        <strain evidence="8">98AG31 / pathotype 3-4-7</strain>
    </source>
</reference>
<comment type="similarity">
    <text evidence="2">Belongs to the eukaryotic RPA49/POLR1E RNA polymerase subunit family.</text>
</comment>
<evidence type="ECO:0000313" key="8">
    <source>
        <dbReference type="Proteomes" id="UP000001072"/>
    </source>
</evidence>
<organism evidence="8">
    <name type="scientific">Melampsora larici-populina (strain 98AG31 / pathotype 3-4-7)</name>
    <name type="common">Poplar leaf rust fungus</name>
    <dbReference type="NCBI Taxonomy" id="747676"/>
    <lineage>
        <taxon>Eukaryota</taxon>
        <taxon>Fungi</taxon>
        <taxon>Dikarya</taxon>
        <taxon>Basidiomycota</taxon>
        <taxon>Pucciniomycotina</taxon>
        <taxon>Pucciniomycetes</taxon>
        <taxon>Pucciniales</taxon>
        <taxon>Melampsoraceae</taxon>
        <taxon>Melampsora</taxon>
    </lineage>
</organism>
<evidence type="ECO:0000256" key="3">
    <source>
        <dbReference type="ARBA" id="ARBA00022478"/>
    </source>
</evidence>
<dbReference type="InterPro" id="IPR009668">
    <property type="entry name" value="RNA_pol-assoc_fac_A49-like"/>
</dbReference>
<dbReference type="GO" id="GO:0003677">
    <property type="term" value="F:DNA binding"/>
    <property type="evidence" value="ECO:0007669"/>
    <property type="project" value="InterPro"/>
</dbReference>
<dbReference type="GO" id="GO:0005730">
    <property type="term" value="C:nucleolus"/>
    <property type="evidence" value="ECO:0007669"/>
    <property type="project" value="UniProtKB-SubCell"/>
</dbReference>
<evidence type="ECO:0000256" key="4">
    <source>
        <dbReference type="ARBA" id="ARBA00023163"/>
    </source>
</evidence>
<comment type="subcellular location">
    <subcellularLocation>
        <location evidence="1">Nucleus</location>
        <location evidence="1">Nucleolus</location>
    </subcellularLocation>
</comment>
<keyword evidence="5" id="KW-0539">Nucleus</keyword>
<evidence type="ECO:0000313" key="7">
    <source>
        <dbReference type="EMBL" id="EGG03066.1"/>
    </source>
</evidence>
<gene>
    <name evidence="7" type="ORF">MELLADRAFT_109505</name>
</gene>
<dbReference type="KEGG" id="mlr:MELLADRAFT_109505"/>
<dbReference type="RefSeq" id="XP_007413526.1">
    <property type="nucleotide sequence ID" value="XM_007413464.1"/>
</dbReference>
<dbReference type="InParanoid" id="F4RWP6"/>
<evidence type="ECO:0000256" key="1">
    <source>
        <dbReference type="ARBA" id="ARBA00004604"/>
    </source>
</evidence>
<dbReference type="PANTHER" id="PTHR14440">
    <property type="entry name" value="DNA-DIRECTED RNA POLYMERASE I SUBUNIT RPA49"/>
    <property type="match status" value="1"/>
</dbReference>
<feature type="compositionally biased region" description="Basic residues" evidence="6">
    <location>
        <begin position="1"/>
        <end position="13"/>
    </location>
</feature>
<evidence type="ECO:0000256" key="6">
    <source>
        <dbReference type="SAM" id="MobiDB-lite"/>
    </source>
</evidence>
<sequence length="465" mass="52877">MSQAPKPKKSKRSNIHESTSKSNQISGSNQSNKSEVTVKLSGESNKGNYLGSALVKFPDVKPDIKTPFNLYAHKVDPKATKILAGETDQLEFESNRQSTADVNCNYLIGLHSIQDQTLTLFPTSFHELRPTVKQLKDAINLKKQEEKEDEEKEGHQTHKASRNMLGTTFGSKKARRAIQAAARDTIDPDSMMHVQSHLKEAITTSSITLTNSIQEANRIESEKPIPPYNINATSPKEVYKLSDVVTNLELNSIPIAHITYCSSPEQAIRNLPNSKSNFINKRIESCWNRYPEGKLNKQEEQRLRILVYISYLIKFHHHRFKIKKDKLKELLSGKRDGSESCPDSILDGLLERFTEKELGTQEFLMTTFSNRKLLSYICTLCLIHEEYTCAITELADDLKEDKKSLTEIFRSLGCKIDKLSSGELTVQMEEAKKLGKDTKEIDKQRLARLSVPLVFPEPRKKRQRN</sequence>
<evidence type="ECO:0000256" key="5">
    <source>
        <dbReference type="ARBA" id="ARBA00023242"/>
    </source>
</evidence>
<dbReference type="GeneID" id="18923782"/>
<dbReference type="AlphaFoldDB" id="F4RWP6"/>
<keyword evidence="3" id="KW-0240">DNA-directed RNA polymerase</keyword>
<keyword evidence="4" id="KW-0804">Transcription</keyword>
<evidence type="ECO:0000256" key="2">
    <source>
        <dbReference type="ARBA" id="ARBA00009430"/>
    </source>
</evidence>
<feature type="region of interest" description="Disordered" evidence="6">
    <location>
        <begin position="1"/>
        <end position="38"/>
    </location>
</feature>
<dbReference type="GO" id="GO:0000428">
    <property type="term" value="C:DNA-directed RNA polymerase complex"/>
    <property type="evidence" value="ECO:0007669"/>
    <property type="project" value="UniProtKB-KW"/>
</dbReference>
<dbReference type="FunCoup" id="F4RWP6">
    <property type="interactions" value="183"/>
</dbReference>
<keyword evidence="8" id="KW-1185">Reference proteome</keyword>
<proteinExistence type="inferred from homology"/>
<protein>
    <submittedName>
        <fullName evidence="7">Uncharacterized protein</fullName>
    </submittedName>
</protein>
<dbReference type="Pfam" id="PF06870">
    <property type="entry name" value="RNA_pol_I_A49"/>
    <property type="match status" value="1"/>
</dbReference>
<name>F4RWP6_MELLP</name>
<dbReference type="GO" id="GO:0006351">
    <property type="term" value="P:DNA-templated transcription"/>
    <property type="evidence" value="ECO:0007669"/>
    <property type="project" value="InterPro"/>
</dbReference>
<feature type="compositionally biased region" description="Polar residues" evidence="6">
    <location>
        <begin position="20"/>
        <end position="35"/>
    </location>
</feature>
<dbReference type="eggNOG" id="KOG4183">
    <property type="taxonomic scope" value="Eukaryota"/>
</dbReference>
<dbReference type="Proteomes" id="UP000001072">
    <property type="component" value="Unassembled WGS sequence"/>
</dbReference>
<accession>F4RWP6</accession>
<dbReference type="OrthoDB" id="532500at2759"/>
<dbReference type="VEuPathDB" id="FungiDB:MELLADRAFT_109505"/>
<dbReference type="HOGENOM" id="CLU_034953_2_1_1"/>
<dbReference type="EMBL" id="GL883126">
    <property type="protein sequence ID" value="EGG03066.1"/>
    <property type="molecule type" value="Genomic_DNA"/>
</dbReference>